<evidence type="ECO:0000313" key="12">
    <source>
        <dbReference type="Proteomes" id="UP001157156"/>
    </source>
</evidence>
<evidence type="ECO:0000256" key="6">
    <source>
        <dbReference type="ARBA" id="ARBA00022989"/>
    </source>
</evidence>
<dbReference type="OrthoDB" id="9766690at2"/>
<feature type="transmembrane region" description="Helical" evidence="8">
    <location>
        <begin position="195"/>
        <end position="215"/>
    </location>
</feature>
<organism evidence="10 11">
    <name type="scientific">Vibrio algivorus</name>
    <dbReference type="NCBI Taxonomy" id="1667024"/>
    <lineage>
        <taxon>Bacteria</taxon>
        <taxon>Pseudomonadati</taxon>
        <taxon>Pseudomonadota</taxon>
        <taxon>Gammaproteobacteria</taxon>
        <taxon>Vibrionales</taxon>
        <taxon>Vibrionaceae</taxon>
        <taxon>Vibrio</taxon>
    </lineage>
</organism>
<feature type="transmembrane region" description="Helical" evidence="8">
    <location>
        <begin position="157"/>
        <end position="174"/>
    </location>
</feature>
<evidence type="ECO:0000256" key="3">
    <source>
        <dbReference type="ARBA" id="ARBA00022475"/>
    </source>
</evidence>
<dbReference type="EMBL" id="BSPV01000003">
    <property type="protein sequence ID" value="GLT13988.1"/>
    <property type="molecule type" value="Genomic_DNA"/>
</dbReference>
<dbReference type="PANTHER" id="PTHR42865">
    <property type="entry name" value="PROTON/GLUTAMATE-ASPARTATE SYMPORTER"/>
    <property type="match status" value="1"/>
</dbReference>
<gene>
    <name evidence="10" type="ORF">FOF44_17335</name>
    <name evidence="9" type="ORF">GCM10007931_09620</name>
</gene>
<keyword evidence="4 8" id="KW-0812">Transmembrane</keyword>
<feature type="transmembrane region" description="Helical" evidence="8">
    <location>
        <begin position="12"/>
        <end position="34"/>
    </location>
</feature>
<dbReference type="AlphaFoldDB" id="A0A557NUS4"/>
<evidence type="ECO:0000256" key="1">
    <source>
        <dbReference type="ARBA" id="ARBA00004651"/>
    </source>
</evidence>
<reference evidence="12" key="2">
    <citation type="journal article" date="2019" name="Int. J. Syst. Evol. Microbiol.">
        <title>The Global Catalogue of Microorganisms (GCM) 10K type strain sequencing project: providing services to taxonomists for standard genome sequencing and annotation.</title>
        <authorList>
            <consortium name="The Broad Institute Genomics Platform"/>
            <consortium name="The Broad Institute Genome Sequencing Center for Infectious Disease"/>
            <person name="Wu L."/>
            <person name="Ma J."/>
        </authorList>
    </citation>
    <scope>NUCLEOTIDE SEQUENCE [LARGE SCALE GENOMIC DNA]</scope>
    <source>
        <strain evidence="12">NBRC 111146</strain>
    </source>
</reference>
<proteinExistence type="predicted"/>
<evidence type="ECO:0000256" key="5">
    <source>
        <dbReference type="ARBA" id="ARBA00022847"/>
    </source>
</evidence>
<dbReference type="SUPFAM" id="SSF118215">
    <property type="entry name" value="Proton glutamate symport protein"/>
    <property type="match status" value="1"/>
</dbReference>
<feature type="transmembrane region" description="Helical" evidence="8">
    <location>
        <begin position="54"/>
        <end position="73"/>
    </location>
</feature>
<sequence length="434" mass="45629">MTNDNNKTKRSLTSKILFGMFAGILCGFLIRTFLSGNEFIDAYIVNGLFDVGGKIFIASLKMLVIPLVFVSLVCGTSSLKDITTLGRLGGKTLAFYITTTAVAITLALVMGIFFQPGSGADLTSAASFSTAEAPSLGQVIVNMFPSNPMAAMSQGNTLQVIVFAVLFGIAISLAGEAGQRVSNFFNDVNAVIMKLVTILMEVAPYGIFFLMGKLFTGLGLEAIGNLAAYFLVLVAALLIHAFVTYSVLLKVLSGLSPVVFWKKMKDAIMFAFSTASSNATIPVTMETATHRLGVSNKIASFTVPLGATINMDGTAIMQGVATAFIAQAFNVDLTLGDYVTVILTATLASVGTAGVPGVGLIMLAMVLNQVGLPLEGIALIMGVDRLLDMIRTAVNITGDSVVTCIVAKSENEMDVDTFNNPNAGEIELGLRTKA</sequence>
<evidence type="ECO:0000313" key="10">
    <source>
        <dbReference type="EMBL" id="TVO32158.1"/>
    </source>
</evidence>
<evidence type="ECO:0000256" key="8">
    <source>
        <dbReference type="SAM" id="Phobius"/>
    </source>
</evidence>
<evidence type="ECO:0000256" key="2">
    <source>
        <dbReference type="ARBA" id="ARBA00022448"/>
    </source>
</evidence>
<reference evidence="9" key="4">
    <citation type="submission" date="2023-01" db="EMBL/GenBank/DDBJ databases">
        <title>Draft genome sequence of Vibrio algivorus strain NBRC 111146.</title>
        <authorList>
            <person name="Sun Q."/>
            <person name="Mori K."/>
        </authorList>
    </citation>
    <scope>NUCLEOTIDE SEQUENCE</scope>
    <source>
        <strain evidence="9">NBRC 111146</strain>
    </source>
</reference>
<keyword evidence="6 8" id="KW-1133">Transmembrane helix</keyword>
<evidence type="ECO:0000256" key="7">
    <source>
        <dbReference type="ARBA" id="ARBA00023136"/>
    </source>
</evidence>
<evidence type="ECO:0000313" key="11">
    <source>
        <dbReference type="Proteomes" id="UP000319828"/>
    </source>
</evidence>
<name>A0A557NUS4_9VIBR</name>
<keyword evidence="12" id="KW-1185">Reference proteome</keyword>
<dbReference type="Proteomes" id="UP001157156">
    <property type="component" value="Unassembled WGS sequence"/>
</dbReference>
<dbReference type="RefSeq" id="WP_089124356.1">
    <property type="nucleotide sequence ID" value="NZ_BSPV01000003.1"/>
</dbReference>
<reference evidence="10 11" key="3">
    <citation type="submission" date="2019-07" db="EMBL/GenBank/DDBJ databases">
        <title>The draft genome sequence of Vibrio algivorus M1486.</title>
        <authorList>
            <person name="Meng X."/>
        </authorList>
    </citation>
    <scope>NUCLEOTIDE SEQUENCE [LARGE SCALE GENOMIC DNA]</scope>
    <source>
        <strain evidence="10 11">M1486</strain>
    </source>
</reference>
<dbReference type="FunFam" id="1.10.3860.10:FF:000001">
    <property type="entry name" value="C4-dicarboxylate transport protein"/>
    <property type="match status" value="1"/>
</dbReference>
<feature type="transmembrane region" description="Helical" evidence="8">
    <location>
        <begin position="338"/>
        <end position="367"/>
    </location>
</feature>
<dbReference type="Gene3D" id="1.10.3860.10">
    <property type="entry name" value="Sodium:dicarboxylate symporter"/>
    <property type="match status" value="1"/>
</dbReference>
<keyword evidence="3" id="KW-1003">Cell membrane</keyword>
<feature type="transmembrane region" description="Helical" evidence="8">
    <location>
        <begin position="227"/>
        <end position="248"/>
    </location>
</feature>
<keyword evidence="5" id="KW-0769">Symport</keyword>
<reference evidence="9" key="1">
    <citation type="journal article" date="2014" name="Int. J. Syst. Evol. Microbiol.">
        <title>Complete genome of a new Firmicutes species belonging to the dominant human colonic microbiota ('Ruminococcus bicirculans') reveals two chromosomes and a selective capacity to utilize plant glucans.</title>
        <authorList>
            <consortium name="NISC Comparative Sequencing Program"/>
            <person name="Wegmann U."/>
            <person name="Louis P."/>
            <person name="Goesmann A."/>
            <person name="Henrissat B."/>
            <person name="Duncan S.H."/>
            <person name="Flint H.J."/>
        </authorList>
    </citation>
    <scope>NUCLEOTIDE SEQUENCE</scope>
    <source>
        <strain evidence="9">NBRC 111146</strain>
    </source>
</reference>
<dbReference type="Pfam" id="PF00375">
    <property type="entry name" value="SDF"/>
    <property type="match status" value="1"/>
</dbReference>
<dbReference type="GO" id="GO:0006835">
    <property type="term" value="P:dicarboxylic acid transport"/>
    <property type="evidence" value="ECO:0007669"/>
    <property type="project" value="TreeGrafter"/>
</dbReference>
<dbReference type="GO" id="GO:0005886">
    <property type="term" value="C:plasma membrane"/>
    <property type="evidence" value="ECO:0007669"/>
    <property type="project" value="UniProtKB-SubCell"/>
</dbReference>
<accession>A0A557NUS4</accession>
<keyword evidence="2" id="KW-0813">Transport</keyword>
<comment type="subcellular location">
    <subcellularLocation>
        <location evidence="1">Cell membrane</location>
        <topology evidence="1">Multi-pass membrane protein</topology>
    </subcellularLocation>
</comment>
<comment type="caution">
    <text evidence="10">The sequence shown here is derived from an EMBL/GenBank/DDBJ whole genome shotgun (WGS) entry which is preliminary data.</text>
</comment>
<dbReference type="InterPro" id="IPR001991">
    <property type="entry name" value="Na-dicarboxylate_symporter"/>
</dbReference>
<evidence type="ECO:0000313" key="9">
    <source>
        <dbReference type="EMBL" id="GLT13988.1"/>
    </source>
</evidence>
<feature type="transmembrane region" description="Helical" evidence="8">
    <location>
        <begin position="93"/>
        <end position="114"/>
    </location>
</feature>
<dbReference type="PRINTS" id="PR00173">
    <property type="entry name" value="EDTRNSPORT"/>
</dbReference>
<dbReference type="PANTHER" id="PTHR42865:SF7">
    <property type="entry name" value="PROTON_GLUTAMATE-ASPARTATE SYMPORTER"/>
    <property type="match status" value="1"/>
</dbReference>
<dbReference type="InterPro" id="IPR036458">
    <property type="entry name" value="Na:dicarbo_symporter_sf"/>
</dbReference>
<dbReference type="Proteomes" id="UP000319828">
    <property type="component" value="Unassembled WGS sequence"/>
</dbReference>
<dbReference type="GO" id="GO:0015293">
    <property type="term" value="F:symporter activity"/>
    <property type="evidence" value="ECO:0007669"/>
    <property type="project" value="UniProtKB-KW"/>
</dbReference>
<keyword evidence="7 8" id="KW-0472">Membrane</keyword>
<evidence type="ECO:0000256" key="4">
    <source>
        <dbReference type="ARBA" id="ARBA00022692"/>
    </source>
</evidence>
<dbReference type="EMBL" id="VMKJ01000062">
    <property type="protein sequence ID" value="TVO32158.1"/>
    <property type="molecule type" value="Genomic_DNA"/>
</dbReference>
<protein>
    <submittedName>
        <fullName evidence="10">Dicarboxylate/amino acid:cation symporter</fullName>
    </submittedName>
    <submittedName>
        <fullName evidence="9">Proton/glutamate symporter</fullName>
    </submittedName>
</protein>